<dbReference type="EMBL" id="SIDB01000008">
    <property type="protein sequence ID" value="KAI3429652.1"/>
    <property type="molecule type" value="Genomic_DNA"/>
</dbReference>
<gene>
    <name evidence="2" type="ORF">D9Q98_005737</name>
</gene>
<proteinExistence type="predicted"/>
<feature type="region of interest" description="Disordered" evidence="1">
    <location>
        <begin position="203"/>
        <end position="290"/>
    </location>
</feature>
<keyword evidence="3" id="KW-1185">Reference proteome</keyword>
<accession>A0A9D4YW55</accession>
<evidence type="ECO:0000313" key="2">
    <source>
        <dbReference type="EMBL" id="KAI3429652.1"/>
    </source>
</evidence>
<reference evidence="2" key="2">
    <citation type="submission" date="2020-11" db="EMBL/GenBank/DDBJ databases">
        <authorList>
            <person name="Cecchin M."/>
            <person name="Marcolungo L."/>
            <person name="Rossato M."/>
            <person name="Girolomoni L."/>
            <person name="Cosentino E."/>
            <person name="Cuine S."/>
            <person name="Li-Beisson Y."/>
            <person name="Delledonne M."/>
            <person name="Ballottari M."/>
        </authorList>
    </citation>
    <scope>NUCLEOTIDE SEQUENCE</scope>
    <source>
        <strain evidence="2">211/11P</strain>
        <tissue evidence="2">Whole cell</tissue>
    </source>
</reference>
<dbReference type="AlphaFoldDB" id="A0A9D4YW55"/>
<evidence type="ECO:0000313" key="3">
    <source>
        <dbReference type="Proteomes" id="UP001055712"/>
    </source>
</evidence>
<name>A0A9D4YW55_CHLVU</name>
<sequence length="594" mass="60003">MQAPRNLGSQAEAVAQAVLQDDVEPALAAALRAIFPAAAALRLSVLTGDSQVLASVGSLLTPGRLALALHPFTATAAGAAIVRRAPMYLTQETVAGLPCYDFEGDAVLSVPILQPASQPTDAAPYMGALLLSFAAGVQLDARHAGNLQLLAAVLAPRLGRAAAVLVEHCSLLIGAAASGAEAQAADELASQGSAGSLVLLTGSSAGEEEEEEGVGLEGGPGVERHTRQPAQPRPAVGGQGKAEGQPGWASGECRDDHKAAYLPHGPGSPPPSAVRLAAPPGSDMQDAEAAQAAGAAAGTAAADQAAAGAVCSASSSAGAQSAWWDAPASQAGGLMAAVVFGNSRSPGGVQPTSPSLEKVRAATRPACAVGSELATGSSAGSCSGGGGSSSLGKAPSQLLKVSSSGFGSAGLEAALAGGLAKWRLLRFAHPQLEQRFAAWHASQLARSDETSLGLTGALQLSLAARSSPGRLLAAQGAPLRLAALAGPLALLVLLHTRRSAYVHHRDALLALLYLGCAVNQARLCLQGPLQLLLFVCHTWPVLSWTSDTPAFPESLRCCLAFALAVFAPLVLLHRLELRARHKFLACLPRVSQPS</sequence>
<comment type="caution">
    <text evidence="2">The sequence shown here is derived from an EMBL/GenBank/DDBJ whole genome shotgun (WGS) entry which is preliminary data.</text>
</comment>
<reference evidence="2" key="1">
    <citation type="journal article" date="2019" name="Plant J.">
        <title>Chlorella vulgaris genome assembly and annotation reveals the molecular basis for metabolic acclimation to high light conditions.</title>
        <authorList>
            <person name="Cecchin M."/>
            <person name="Marcolungo L."/>
            <person name="Rossato M."/>
            <person name="Girolomoni L."/>
            <person name="Cosentino E."/>
            <person name="Cuine S."/>
            <person name="Li-Beisson Y."/>
            <person name="Delledonne M."/>
            <person name="Ballottari M."/>
        </authorList>
    </citation>
    <scope>NUCLEOTIDE SEQUENCE</scope>
    <source>
        <strain evidence="2">211/11P</strain>
    </source>
</reference>
<dbReference type="Proteomes" id="UP001055712">
    <property type="component" value="Unassembled WGS sequence"/>
</dbReference>
<evidence type="ECO:0000256" key="1">
    <source>
        <dbReference type="SAM" id="MobiDB-lite"/>
    </source>
</evidence>
<protein>
    <submittedName>
        <fullName evidence="2">Uncharacterized protein</fullName>
    </submittedName>
</protein>
<organism evidence="2 3">
    <name type="scientific">Chlorella vulgaris</name>
    <name type="common">Green alga</name>
    <dbReference type="NCBI Taxonomy" id="3077"/>
    <lineage>
        <taxon>Eukaryota</taxon>
        <taxon>Viridiplantae</taxon>
        <taxon>Chlorophyta</taxon>
        <taxon>core chlorophytes</taxon>
        <taxon>Trebouxiophyceae</taxon>
        <taxon>Chlorellales</taxon>
        <taxon>Chlorellaceae</taxon>
        <taxon>Chlorella clade</taxon>
        <taxon>Chlorella</taxon>
    </lineage>
</organism>